<name>A0A3R7P534_TRYRA</name>
<organism evidence="1 2">
    <name type="scientific">Trypanosoma rangeli</name>
    <dbReference type="NCBI Taxonomy" id="5698"/>
    <lineage>
        <taxon>Eukaryota</taxon>
        <taxon>Discoba</taxon>
        <taxon>Euglenozoa</taxon>
        <taxon>Kinetoplastea</taxon>
        <taxon>Metakinetoplastina</taxon>
        <taxon>Trypanosomatida</taxon>
        <taxon>Trypanosomatidae</taxon>
        <taxon>Trypanosoma</taxon>
        <taxon>Herpetosoma</taxon>
    </lineage>
</organism>
<proteinExistence type="predicted"/>
<evidence type="ECO:0000313" key="2">
    <source>
        <dbReference type="Proteomes" id="UP000283634"/>
    </source>
</evidence>
<sequence length="164" mass="18390">MDVFLSAKERVEERQQLLEVQLQTIEMMCSITRMPTVVPPIFSREELLTLVDAVCRHHAAGASPAIAAKVIPNLQVKTHARLEELSVSQCTRLFCALCILLTAQHSSGNVWTVKRQSHLLDPSVQHLDERVRVHCIDDTVCILVGMQANSMARLRYKKISFSAA</sequence>
<dbReference type="Proteomes" id="UP000283634">
    <property type="component" value="Unassembled WGS sequence"/>
</dbReference>
<reference evidence="1 2" key="1">
    <citation type="journal article" date="2018" name="BMC Genomics">
        <title>Genomic comparison of Trypanosoma conorhini and Trypanosoma rangeli to Trypanosoma cruzi strains of high and low virulence.</title>
        <authorList>
            <person name="Bradwell K.R."/>
            <person name="Koparde V.N."/>
            <person name="Matveyev A.V."/>
            <person name="Serrano M.G."/>
            <person name="Alves J.M."/>
            <person name="Parikh H."/>
            <person name="Huang B."/>
            <person name="Lee V."/>
            <person name="Espinosa-Alvarez O."/>
            <person name="Ortiz P.A."/>
            <person name="Costa-Martins A.G."/>
            <person name="Teixeira M.M."/>
            <person name="Buck G.A."/>
        </authorList>
    </citation>
    <scope>NUCLEOTIDE SEQUENCE [LARGE SCALE GENOMIC DNA]</scope>
    <source>
        <strain evidence="1 2">AM80</strain>
    </source>
</reference>
<evidence type="ECO:0000313" key="1">
    <source>
        <dbReference type="EMBL" id="RNF12884.1"/>
    </source>
</evidence>
<dbReference type="EMBL" id="MKGL01000001">
    <property type="protein sequence ID" value="RNF12884.1"/>
    <property type="molecule type" value="Genomic_DNA"/>
</dbReference>
<comment type="caution">
    <text evidence="1">The sequence shown here is derived from an EMBL/GenBank/DDBJ whole genome shotgun (WGS) entry which is preliminary data.</text>
</comment>
<keyword evidence="2" id="KW-1185">Reference proteome</keyword>
<dbReference type="RefSeq" id="XP_029243027.1">
    <property type="nucleotide sequence ID" value="XM_029377137.1"/>
</dbReference>
<accession>A0A3R7P534</accession>
<protein>
    <submittedName>
        <fullName evidence="1">Uncharacterized protein</fullName>
    </submittedName>
</protein>
<dbReference type="GeneID" id="40323974"/>
<gene>
    <name evidence="1" type="ORF">TraAM80_00041</name>
</gene>
<dbReference type="AlphaFoldDB" id="A0A3R7P534"/>